<dbReference type="Gene3D" id="6.20.210.20">
    <property type="entry name" value="THAP domain"/>
    <property type="match status" value="1"/>
</dbReference>
<keyword evidence="5" id="KW-0862">Zinc</keyword>
<keyword evidence="4 8" id="KW-0863">Zinc-finger</keyword>
<keyword evidence="2" id="KW-0479">Metal-binding</keyword>
<dbReference type="GO" id="GO:0008270">
    <property type="term" value="F:zinc ion binding"/>
    <property type="evidence" value="ECO:0007669"/>
    <property type="project" value="UniProtKB-KW"/>
</dbReference>
<dbReference type="Proteomes" id="UP001153714">
    <property type="component" value="Chromosome 20"/>
</dbReference>
<feature type="domain" description="C2H2-type" evidence="11">
    <location>
        <begin position="489"/>
        <end position="516"/>
    </location>
</feature>
<organism evidence="13 14">
    <name type="scientific">Diatraea saccharalis</name>
    <name type="common">sugarcane borer</name>
    <dbReference type="NCBI Taxonomy" id="40085"/>
    <lineage>
        <taxon>Eukaryota</taxon>
        <taxon>Metazoa</taxon>
        <taxon>Ecdysozoa</taxon>
        <taxon>Arthropoda</taxon>
        <taxon>Hexapoda</taxon>
        <taxon>Insecta</taxon>
        <taxon>Pterygota</taxon>
        <taxon>Neoptera</taxon>
        <taxon>Endopterygota</taxon>
        <taxon>Lepidoptera</taxon>
        <taxon>Glossata</taxon>
        <taxon>Ditrysia</taxon>
        <taxon>Pyraloidea</taxon>
        <taxon>Crambidae</taxon>
        <taxon>Crambinae</taxon>
        <taxon>Diatraea</taxon>
    </lineage>
</organism>
<dbReference type="PROSITE" id="PS50950">
    <property type="entry name" value="ZF_THAP"/>
    <property type="match status" value="1"/>
</dbReference>
<sequence>MVKSCCVIGCKITSSKGVTFFKFPGSRSLRRKWETALKVNGKKAVGDAICSRHFLTTDYQFVRGKTRLKAAVVPSVFAVEISKNQPKDNIPTDEQVVDSTKEISTDTEKTDNKDISSEIDEPISDRKDEQEKSLQGTDKETPLEKDVAISSDKTDDELREEDDNIKSKNATDLSDKNAINCDEIEKNENRSINDDKNEEPANKNGNDDAEIKIESTEIKSDNKCSISKAEVNISEQSDEAIPSKQSNEVVVSKQTTEATPRKQSSEAITCKQANEVVNKTVTDVSNVLDEHQDIEELLTDYHICQNNIHTLDDDIQAVDKQERVANNLEESCPINSDPVFIELSVDKEATGDCLMVLESVQVEVDPNAILQDQEFEVASVDLDNDDDDVAVPPKEPISLLTSSDEDEVIIQEPKIDTVEVSDETDEDDLPLLKLVKMKKMKKKKQHSQNSTEEVNKIKWGMYYCIECHFRTTDRGEYNIHRLEHAQVLLMCQLCGYMTSSEPQLLRHEKLHKDYKKYQCHLCDYRAKHQMSLNYHLKSHKAKNRFKCTKCGYRSNVEKEALRHVVLCKGLDGKRHCCDKCDYKTKKPSDLKRHKASKHKVSVSDDENDEDYLP</sequence>
<evidence type="ECO:0000259" key="11">
    <source>
        <dbReference type="PROSITE" id="PS50157"/>
    </source>
</evidence>
<keyword evidence="6 9" id="KW-0238">DNA-binding</keyword>
<feature type="region of interest" description="Disordered" evidence="10">
    <location>
        <begin position="85"/>
        <end position="210"/>
    </location>
</feature>
<dbReference type="Pfam" id="PF05485">
    <property type="entry name" value="THAP"/>
    <property type="match status" value="1"/>
</dbReference>
<evidence type="ECO:0000256" key="7">
    <source>
        <dbReference type="ARBA" id="ARBA00023242"/>
    </source>
</evidence>
<dbReference type="GO" id="GO:0003677">
    <property type="term" value="F:DNA binding"/>
    <property type="evidence" value="ECO:0007669"/>
    <property type="project" value="UniProtKB-UniRule"/>
</dbReference>
<feature type="compositionally biased region" description="Basic and acidic residues" evidence="10">
    <location>
        <begin position="123"/>
        <end position="147"/>
    </location>
</feature>
<feature type="compositionally biased region" description="Basic residues" evidence="10">
    <location>
        <begin position="591"/>
        <end position="600"/>
    </location>
</feature>
<proteinExistence type="predicted"/>
<evidence type="ECO:0000313" key="13">
    <source>
        <dbReference type="EMBL" id="CAG9789750.1"/>
    </source>
</evidence>
<comment type="subcellular location">
    <subcellularLocation>
        <location evidence="1">Nucleus</location>
    </subcellularLocation>
</comment>
<dbReference type="SUPFAM" id="SSF57667">
    <property type="entry name" value="beta-beta-alpha zinc fingers"/>
    <property type="match status" value="1"/>
</dbReference>
<dbReference type="SMART" id="SM00980">
    <property type="entry name" value="THAP"/>
    <property type="match status" value="1"/>
</dbReference>
<protein>
    <submittedName>
        <fullName evidence="13">Uncharacterized protein</fullName>
    </submittedName>
</protein>
<feature type="compositionally biased region" description="Acidic residues" evidence="10">
    <location>
        <begin position="154"/>
        <end position="163"/>
    </location>
</feature>
<dbReference type="Gene3D" id="3.30.160.60">
    <property type="entry name" value="Classic Zinc Finger"/>
    <property type="match status" value="2"/>
</dbReference>
<dbReference type="SUPFAM" id="SSF57716">
    <property type="entry name" value="Glucocorticoid receptor-like (DNA-binding domain)"/>
    <property type="match status" value="1"/>
</dbReference>
<feature type="domain" description="C2H2-type" evidence="11">
    <location>
        <begin position="517"/>
        <end position="544"/>
    </location>
</feature>
<feature type="domain" description="THAP-type" evidence="12">
    <location>
        <begin position="1"/>
        <end position="77"/>
    </location>
</feature>
<evidence type="ECO:0000256" key="8">
    <source>
        <dbReference type="PROSITE-ProRule" id="PRU00042"/>
    </source>
</evidence>
<evidence type="ECO:0000256" key="6">
    <source>
        <dbReference type="ARBA" id="ARBA00023125"/>
    </source>
</evidence>
<evidence type="ECO:0000256" key="10">
    <source>
        <dbReference type="SAM" id="MobiDB-lite"/>
    </source>
</evidence>
<feature type="compositionally biased region" description="Basic and acidic residues" evidence="10">
    <location>
        <begin position="99"/>
        <end position="116"/>
    </location>
</feature>
<evidence type="ECO:0000259" key="12">
    <source>
        <dbReference type="PROSITE" id="PS50950"/>
    </source>
</evidence>
<keyword evidence="14" id="KW-1185">Reference proteome</keyword>
<dbReference type="InterPro" id="IPR036236">
    <property type="entry name" value="Znf_C2H2_sf"/>
</dbReference>
<evidence type="ECO:0000256" key="1">
    <source>
        <dbReference type="ARBA" id="ARBA00004123"/>
    </source>
</evidence>
<dbReference type="InterPro" id="IPR013087">
    <property type="entry name" value="Znf_C2H2_type"/>
</dbReference>
<evidence type="ECO:0000256" key="2">
    <source>
        <dbReference type="ARBA" id="ARBA00022723"/>
    </source>
</evidence>
<keyword evidence="3" id="KW-0677">Repeat</keyword>
<dbReference type="AlphaFoldDB" id="A0A9N9WGE5"/>
<reference evidence="13" key="2">
    <citation type="submission" date="2022-10" db="EMBL/GenBank/DDBJ databases">
        <authorList>
            <consortium name="ENA_rothamsted_submissions"/>
            <consortium name="culmorum"/>
            <person name="King R."/>
        </authorList>
    </citation>
    <scope>NUCLEOTIDE SEQUENCE</scope>
</reference>
<accession>A0A9N9WGE5</accession>
<name>A0A9N9WGE5_9NEOP</name>
<dbReference type="SMART" id="SM00692">
    <property type="entry name" value="DM3"/>
    <property type="match status" value="1"/>
</dbReference>
<keyword evidence="7" id="KW-0539">Nucleus</keyword>
<dbReference type="PROSITE" id="PS50157">
    <property type="entry name" value="ZINC_FINGER_C2H2_2"/>
    <property type="match status" value="2"/>
</dbReference>
<dbReference type="GO" id="GO:0005634">
    <property type="term" value="C:nucleus"/>
    <property type="evidence" value="ECO:0007669"/>
    <property type="project" value="UniProtKB-SubCell"/>
</dbReference>
<dbReference type="InterPro" id="IPR038441">
    <property type="entry name" value="THAP_Znf_sf"/>
</dbReference>
<dbReference type="OrthoDB" id="7312725at2759"/>
<feature type="compositionally biased region" description="Basic and acidic residues" evidence="10">
    <location>
        <begin position="183"/>
        <end position="210"/>
    </location>
</feature>
<dbReference type="SMART" id="SM00355">
    <property type="entry name" value="ZnF_C2H2"/>
    <property type="match status" value="5"/>
</dbReference>
<dbReference type="PANTHER" id="PTHR24392">
    <property type="entry name" value="ZINC FINGER PROTEIN"/>
    <property type="match status" value="1"/>
</dbReference>
<evidence type="ECO:0000256" key="4">
    <source>
        <dbReference type="ARBA" id="ARBA00022771"/>
    </source>
</evidence>
<feature type="compositionally biased region" description="Acidic residues" evidence="10">
    <location>
        <begin position="603"/>
        <end position="613"/>
    </location>
</feature>
<dbReference type="InterPro" id="IPR006612">
    <property type="entry name" value="THAP_Znf"/>
</dbReference>
<evidence type="ECO:0000313" key="14">
    <source>
        <dbReference type="Proteomes" id="UP001153714"/>
    </source>
</evidence>
<reference evidence="13" key="1">
    <citation type="submission" date="2021-12" db="EMBL/GenBank/DDBJ databases">
        <authorList>
            <person name="King R."/>
        </authorList>
    </citation>
    <scope>NUCLEOTIDE SEQUENCE</scope>
</reference>
<evidence type="ECO:0000256" key="3">
    <source>
        <dbReference type="ARBA" id="ARBA00022737"/>
    </source>
</evidence>
<gene>
    <name evidence="13" type="ORF">DIATSA_LOCUS7457</name>
</gene>
<feature type="region of interest" description="Disordered" evidence="10">
    <location>
        <begin position="585"/>
        <end position="613"/>
    </location>
</feature>
<evidence type="ECO:0000256" key="9">
    <source>
        <dbReference type="PROSITE-ProRule" id="PRU00309"/>
    </source>
</evidence>
<evidence type="ECO:0000256" key="5">
    <source>
        <dbReference type="ARBA" id="ARBA00022833"/>
    </source>
</evidence>
<dbReference type="EMBL" id="OU893351">
    <property type="protein sequence ID" value="CAG9789750.1"/>
    <property type="molecule type" value="Genomic_DNA"/>
</dbReference>